<evidence type="ECO:0000313" key="8">
    <source>
        <dbReference type="Proteomes" id="UP000632498"/>
    </source>
</evidence>
<name>A0A917C4N4_9PROT</name>
<dbReference type="PROSITE" id="PS51007">
    <property type="entry name" value="CYTC"/>
    <property type="match status" value="1"/>
</dbReference>
<keyword evidence="3 4" id="KW-0408">Iron</keyword>
<keyword evidence="8" id="KW-1185">Reference proteome</keyword>
<proteinExistence type="predicted"/>
<dbReference type="SUPFAM" id="SSF51004">
    <property type="entry name" value="C-terminal (heme d1) domain of cytochrome cd1-nitrite reductase"/>
    <property type="match status" value="1"/>
</dbReference>
<evidence type="ECO:0000259" key="6">
    <source>
        <dbReference type="PROSITE" id="PS51007"/>
    </source>
</evidence>
<sequence length="521" mass="58241">MMKKLLGATAILAASLSFNANASDVNVQEVFKEHCASCHGLNRYGAIGPALLPENLKRLRKKKAVGVIKNGRAATQMPAFGEQLNEAEITALVEFIYTPLDKLPTWDMGQMKETHEVHVIPSRLPGKPVFDADPLNLFTVVETGDHSVTILDGDKFEPLWRFKSRFALHGGAKYSPDGRFVYLGSRDGWVSKYDLYTLQLVAEIRVAVNMRNIAVSSDGKWVIAGNYLPHSLVILEAETLEPVKYIDVSDGNGNSSRVSAVYNAPPRQSFIAALKDMKEVWEITYDPDADPKYGAFVHDYRGKEKDVEVTQTGTLSYKRIELDDYLDDFFFDQDYINVFGASRDGVHGVAYNLDAGKKIANLDLAGMPHLGSGITWNYKGTPVMATPHLKEGKISVIDMESWDTIKTIKTKGPGFFMRSHENTPYAWTDVFFGKDRDLLHIIDKRTLEIVKTINPQPGKTNAHVEFTRDGKYALVSVWDMDGALVVYDAETFEEVKRIPMKNPVGKYNVWNKISYSAGTSH</sequence>
<reference evidence="7" key="1">
    <citation type="journal article" date="2014" name="Int. J. Syst. Evol. Microbiol.">
        <title>Complete genome sequence of Corynebacterium casei LMG S-19264T (=DSM 44701T), isolated from a smear-ripened cheese.</title>
        <authorList>
            <consortium name="US DOE Joint Genome Institute (JGI-PGF)"/>
            <person name="Walter F."/>
            <person name="Albersmeier A."/>
            <person name="Kalinowski J."/>
            <person name="Ruckert C."/>
        </authorList>
    </citation>
    <scope>NUCLEOTIDE SEQUENCE</scope>
    <source>
        <strain evidence="7">CGMCC 1.15254</strain>
    </source>
</reference>
<dbReference type="PANTHER" id="PTHR47197">
    <property type="entry name" value="PROTEIN NIRF"/>
    <property type="match status" value="1"/>
</dbReference>
<dbReference type="PANTHER" id="PTHR47197:SF3">
    <property type="entry name" value="DIHYDRO-HEME D1 DEHYDROGENASE"/>
    <property type="match status" value="1"/>
</dbReference>
<dbReference type="InterPro" id="IPR036909">
    <property type="entry name" value="Cyt_c-like_dom_sf"/>
</dbReference>
<accession>A0A917C4N4</accession>
<dbReference type="AlphaFoldDB" id="A0A917C4N4"/>
<dbReference type="InterPro" id="IPR011048">
    <property type="entry name" value="Haem_d1_sf"/>
</dbReference>
<feature type="signal peptide" evidence="5">
    <location>
        <begin position="1"/>
        <end position="22"/>
    </location>
</feature>
<dbReference type="RefSeq" id="WP_229734364.1">
    <property type="nucleotide sequence ID" value="NZ_BMHV01000022.1"/>
</dbReference>
<dbReference type="EMBL" id="BMHV01000022">
    <property type="protein sequence ID" value="GGF71676.1"/>
    <property type="molecule type" value="Genomic_DNA"/>
</dbReference>
<keyword evidence="5" id="KW-0732">Signal</keyword>
<dbReference type="SUPFAM" id="SSF46626">
    <property type="entry name" value="Cytochrome c"/>
    <property type="match status" value="1"/>
</dbReference>
<dbReference type="GO" id="GO:0009055">
    <property type="term" value="F:electron transfer activity"/>
    <property type="evidence" value="ECO:0007669"/>
    <property type="project" value="InterPro"/>
</dbReference>
<dbReference type="Gene3D" id="2.140.10.20">
    <property type="entry name" value="C-terminal (heme d1) domain of cytochrome cd1-nitrite reductase"/>
    <property type="match status" value="2"/>
</dbReference>
<reference evidence="7" key="2">
    <citation type="submission" date="2020-09" db="EMBL/GenBank/DDBJ databases">
        <authorList>
            <person name="Sun Q."/>
            <person name="Zhou Y."/>
        </authorList>
    </citation>
    <scope>NUCLEOTIDE SEQUENCE</scope>
    <source>
        <strain evidence="7">CGMCC 1.15254</strain>
    </source>
</reference>
<dbReference type="InterPro" id="IPR051200">
    <property type="entry name" value="Host-pathogen_enzymatic-act"/>
</dbReference>
<evidence type="ECO:0000313" key="7">
    <source>
        <dbReference type="EMBL" id="GGF71676.1"/>
    </source>
</evidence>
<dbReference type="Gene3D" id="1.10.760.10">
    <property type="entry name" value="Cytochrome c-like domain"/>
    <property type="match status" value="1"/>
</dbReference>
<evidence type="ECO:0000256" key="2">
    <source>
        <dbReference type="ARBA" id="ARBA00022723"/>
    </source>
</evidence>
<gene>
    <name evidence="7" type="primary">nirN</name>
    <name evidence="7" type="ORF">GCM10011332_27050</name>
</gene>
<dbReference type="InterPro" id="IPR009056">
    <property type="entry name" value="Cyt_c-like_dom"/>
</dbReference>
<evidence type="ECO:0000256" key="5">
    <source>
        <dbReference type="SAM" id="SignalP"/>
    </source>
</evidence>
<organism evidence="7 8">
    <name type="scientific">Terasakiella brassicae</name>
    <dbReference type="NCBI Taxonomy" id="1634917"/>
    <lineage>
        <taxon>Bacteria</taxon>
        <taxon>Pseudomonadati</taxon>
        <taxon>Pseudomonadota</taxon>
        <taxon>Alphaproteobacteria</taxon>
        <taxon>Rhodospirillales</taxon>
        <taxon>Terasakiellaceae</taxon>
        <taxon>Terasakiella</taxon>
    </lineage>
</organism>
<dbReference type="GO" id="GO:0046872">
    <property type="term" value="F:metal ion binding"/>
    <property type="evidence" value="ECO:0007669"/>
    <property type="project" value="UniProtKB-KW"/>
</dbReference>
<keyword evidence="1 4" id="KW-0349">Heme</keyword>
<protein>
    <submittedName>
        <fullName evidence="7">Cytochrome c</fullName>
    </submittedName>
</protein>
<keyword evidence="2 4" id="KW-0479">Metal-binding</keyword>
<feature type="chain" id="PRO_5037563418" evidence="5">
    <location>
        <begin position="23"/>
        <end position="521"/>
    </location>
</feature>
<comment type="caution">
    <text evidence="7">The sequence shown here is derived from an EMBL/GenBank/DDBJ whole genome shotgun (WGS) entry which is preliminary data.</text>
</comment>
<dbReference type="Pfam" id="PF13442">
    <property type="entry name" value="Cytochrome_CBB3"/>
    <property type="match status" value="1"/>
</dbReference>
<evidence type="ECO:0000256" key="4">
    <source>
        <dbReference type="PROSITE-ProRule" id="PRU00433"/>
    </source>
</evidence>
<dbReference type="InterPro" id="IPR003143">
    <property type="entry name" value="Cyt_cd1_C_sf"/>
</dbReference>
<dbReference type="GO" id="GO:0020037">
    <property type="term" value="F:heme binding"/>
    <property type="evidence" value="ECO:0007669"/>
    <property type="project" value="InterPro"/>
</dbReference>
<evidence type="ECO:0000256" key="1">
    <source>
        <dbReference type="ARBA" id="ARBA00022617"/>
    </source>
</evidence>
<dbReference type="Pfam" id="PF02239">
    <property type="entry name" value="Cytochrom_D1"/>
    <property type="match status" value="2"/>
</dbReference>
<dbReference type="Proteomes" id="UP000632498">
    <property type="component" value="Unassembled WGS sequence"/>
</dbReference>
<evidence type="ECO:0000256" key="3">
    <source>
        <dbReference type="ARBA" id="ARBA00023004"/>
    </source>
</evidence>
<feature type="domain" description="Cytochrome c" evidence="6">
    <location>
        <begin position="22"/>
        <end position="100"/>
    </location>
</feature>
<dbReference type="CDD" id="cd20777">
    <property type="entry name" value="8prop_heme-binding_NirN"/>
    <property type="match status" value="1"/>
</dbReference>